<dbReference type="InParanoid" id="A0A401GEF4"/>
<dbReference type="OrthoDB" id="3003687at2759"/>
<feature type="compositionally biased region" description="Polar residues" evidence="1">
    <location>
        <begin position="257"/>
        <end position="267"/>
    </location>
</feature>
<feature type="compositionally biased region" description="Low complexity" evidence="1">
    <location>
        <begin position="234"/>
        <end position="256"/>
    </location>
</feature>
<keyword evidence="2" id="KW-0472">Membrane</keyword>
<organism evidence="3 4">
    <name type="scientific">Sparassis crispa</name>
    <dbReference type="NCBI Taxonomy" id="139825"/>
    <lineage>
        <taxon>Eukaryota</taxon>
        <taxon>Fungi</taxon>
        <taxon>Dikarya</taxon>
        <taxon>Basidiomycota</taxon>
        <taxon>Agaricomycotina</taxon>
        <taxon>Agaricomycetes</taxon>
        <taxon>Polyporales</taxon>
        <taxon>Sparassidaceae</taxon>
        <taxon>Sparassis</taxon>
    </lineage>
</organism>
<feature type="region of interest" description="Disordered" evidence="1">
    <location>
        <begin position="230"/>
        <end position="267"/>
    </location>
</feature>
<accession>A0A401GEF4</accession>
<sequence>MDRWLIATVQFAARMKAYIAGSFSTVPEAIASATTSIKPLTRLVGDSSAKIFIIALNYTTPRPGLYLLLRSEDKGPADWESWRDGLVRRWNNLNIVCGLIIGAVSTLLFSNYPFGPSAFAFGITSLLSSLICIGFGVGLIYVLGDVHGSTLRMIGHRYPKLYLAALSIPQVWGGVSFSAFFVNTCIIGFEAKNKGPVLIMGITLVIFLLVVHLAGFMYLFGRDLEEDSLPEPNPSSSVGATGSSTSTSNTNFPNNSIESIPTTLLKS</sequence>
<reference evidence="3 4" key="1">
    <citation type="journal article" date="2018" name="Sci. Rep.">
        <title>Genome sequence of the cauliflower mushroom Sparassis crispa (Hanabiratake) and its association with beneficial usage.</title>
        <authorList>
            <person name="Kiyama R."/>
            <person name="Furutani Y."/>
            <person name="Kawaguchi K."/>
            <person name="Nakanishi T."/>
        </authorList>
    </citation>
    <scope>NUCLEOTIDE SEQUENCE [LARGE SCALE GENOMIC DNA]</scope>
</reference>
<dbReference type="GeneID" id="38777479"/>
<dbReference type="AlphaFoldDB" id="A0A401GEF4"/>
<keyword evidence="4" id="KW-1185">Reference proteome</keyword>
<feature type="transmembrane region" description="Helical" evidence="2">
    <location>
        <begin position="93"/>
        <end position="112"/>
    </location>
</feature>
<evidence type="ECO:0000313" key="3">
    <source>
        <dbReference type="EMBL" id="GBE80562.1"/>
    </source>
</evidence>
<protein>
    <submittedName>
        <fullName evidence="3">Uncharacterized protein</fullName>
    </submittedName>
</protein>
<evidence type="ECO:0000256" key="2">
    <source>
        <dbReference type="SAM" id="Phobius"/>
    </source>
</evidence>
<comment type="caution">
    <text evidence="3">The sequence shown here is derived from an EMBL/GenBank/DDBJ whole genome shotgun (WGS) entry which is preliminary data.</text>
</comment>
<feature type="transmembrane region" description="Helical" evidence="2">
    <location>
        <begin position="163"/>
        <end position="189"/>
    </location>
</feature>
<keyword evidence="2" id="KW-1133">Transmembrane helix</keyword>
<gene>
    <name evidence="3" type="ORF">SCP_0302770</name>
</gene>
<dbReference type="Proteomes" id="UP000287166">
    <property type="component" value="Unassembled WGS sequence"/>
</dbReference>
<evidence type="ECO:0000313" key="4">
    <source>
        <dbReference type="Proteomes" id="UP000287166"/>
    </source>
</evidence>
<feature type="transmembrane region" description="Helical" evidence="2">
    <location>
        <begin position="118"/>
        <end position="143"/>
    </location>
</feature>
<evidence type="ECO:0000256" key="1">
    <source>
        <dbReference type="SAM" id="MobiDB-lite"/>
    </source>
</evidence>
<name>A0A401GEF4_9APHY</name>
<dbReference type="RefSeq" id="XP_027611475.1">
    <property type="nucleotide sequence ID" value="XM_027755674.1"/>
</dbReference>
<keyword evidence="2" id="KW-0812">Transmembrane</keyword>
<dbReference type="EMBL" id="BFAD01000003">
    <property type="protein sequence ID" value="GBE80562.1"/>
    <property type="molecule type" value="Genomic_DNA"/>
</dbReference>
<feature type="transmembrane region" description="Helical" evidence="2">
    <location>
        <begin position="195"/>
        <end position="220"/>
    </location>
</feature>
<proteinExistence type="predicted"/>